<dbReference type="PANTHER" id="PTHR35010">
    <property type="entry name" value="BLL4672 PROTEIN-RELATED"/>
    <property type="match status" value="1"/>
</dbReference>
<organism evidence="2 3">
    <name type="scientific">Streptomyces brasiliensis</name>
    <dbReference type="NCBI Taxonomy" id="1954"/>
    <lineage>
        <taxon>Bacteria</taxon>
        <taxon>Bacillati</taxon>
        <taxon>Actinomycetota</taxon>
        <taxon>Actinomycetes</taxon>
        <taxon>Kitasatosporales</taxon>
        <taxon>Streptomycetaceae</taxon>
        <taxon>Streptomyces</taxon>
    </lineage>
</organism>
<comment type="caution">
    <text evidence="2">The sequence shown here is derived from an EMBL/GenBank/DDBJ whole genome shotgun (WGS) entry which is preliminary data.</text>
</comment>
<evidence type="ECO:0000313" key="2">
    <source>
        <dbReference type="EMBL" id="GGJ48687.1"/>
    </source>
</evidence>
<evidence type="ECO:0000313" key="3">
    <source>
        <dbReference type="Proteomes" id="UP000657574"/>
    </source>
</evidence>
<dbReference type="SUPFAM" id="SSF47413">
    <property type="entry name" value="lambda repressor-like DNA-binding domains"/>
    <property type="match status" value="1"/>
</dbReference>
<dbReference type="RefSeq" id="WP_189315346.1">
    <property type="nucleotide sequence ID" value="NZ_BMQA01000035.1"/>
</dbReference>
<dbReference type="EMBL" id="BMQA01000035">
    <property type="protein sequence ID" value="GGJ48687.1"/>
    <property type="molecule type" value="Genomic_DNA"/>
</dbReference>
<reference evidence="2" key="1">
    <citation type="journal article" date="2014" name="Int. J. Syst. Evol. Microbiol.">
        <title>Complete genome sequence of Corynebacterium casei LMG S-19264T (=DSM 44701T), isolated from a smear-ripened cheese.</title>
        <authorList>
            <consortium name="US DOE Joint Genome Institute (JGI-PGF)"/>
            <person name="Walter F."/>
            <person name="Albersmeier A."/>
            <person name="Kalinowski J."/>
            <person name="Ruckert C."/>
        </authorList>
    </citation>
    <scope>NUCLEOTIDE SEQUENCE</scope>
    <source>
        <strain evidence="2">JCM 3086</strain>
    </source>
</reference>
<dbReference type="AlphaFoldDB" id="A0A917L6Y6"/>
<dbReference type="Gene3D" id="3.30.450.180">
    <property type="match status" value="1"/>
</dbReference>
<feature type="domain" description="HTH cro/C1-type" evidence="1">
    <location>
        <begin position="34"/>
        <end position="81"/>
    </location>
</feature>
<proteinExistence type="predicted"/>
<dbReference type="PANTHER" id="PTHR35010:SF2">
    <property type="entry name" value="BLL4672 PROTEIN"/>
    <property type="match status" value="1"/>
</dbReference>
<dbReference type="CDD" id="cd00093">
    <property type="entry name" value="HTH_XRE"/>
    <property type="match status" value="1"/>
</dbReference>
<dbReference type="Pfam" id="PF17765">
    <property type="entry name" value="MLTR_LBD"/>
    <property type="match status" value="1"/>
</dbReference>
<dbReference type="InterPro" id="IPR010982">
    <property type="entry name" value="Lambda_DNA-bd_dom_sf"/>
</dbReference>
<dbReference type="PROSITE" id="PS50943">
    <property type="entry name" value="HTH_CROC1"/>
    <property type="match status" value="1"/>
</dbReference>
<dbReference type="Gene3D" id="1.10.260.40">
    <property type="entry name" value="lambda repressor-like DNA-binding domains"/>
    <property type="match status" value="1"/>
</dbReference>
<reference evidence="2" key="2">
    <citation type="submission" date="2020-09" db="EMBL/GenBank/DDBJ databases">
        <authorList>
            <person name="Sun Q."/>
            <person name="Ohkuma M."/>
        </authorList>
    </citation>
    <scope>NUCLEOTIDE SEQUENCE</scope>
    <source>
        <strain evidence="2">JCM 3086</strain>
    </source>
</reference>
<evidence type="ECO:0000259" key="1">
    <source>
        <dbReference type="PROSITE" id="PS50943"/>
    </source>
</evidence>
<sequence length="272" mass="29850">MSASDLGAFLKARRGHVRPEDLELRTAGSRRVPGLRREEVAMLAGVSVDYYARLEQGRERNPSPAVLNALATALNLDLDSREHLFRLAGLTPIPSAMRQSPLDPSLRNLLDSWPQSPAVVINRQLDILVLNDLAAALYSGFERIDNLARMTFLDPFGRSFFADWDQAAAACVANLRLALGHHDSAPHVQRLVSETHAASPDFAQLWAQHHVRGKTHEAKSFHHPDVGDLTLTYHAFDIRDAPGHQLIVYTAATGSANAEKLALLGSLNAPVR</sequence>
<dbReference type="Proteomes" id="UP000657574">
    <property type="component" value="Unassembled WGS sequence"/>
</dbReference>
<dbReference type="SMART" id="SM00530">
    <property type="entry name" value="HTH_XRE"/>
    <property type="match status" value="1"/>
</dbReference>
<dbReference type="InterPro" id="IPR001387">
    <property type="entry name" value="Cro/C1-type_HTH"/>
</dbReference>
<dbReference type="Pfam" id="PF13560">
    <property type="entry name" value="HTH_31"/>
    <property type="match status" value="1"/>
</dbReference>
<dbReference type="GO" id="GO:0003677">
    <property type="term" value="F:DNA binding"/>
    <property type="evidence" value="ECO:0007669"/>
    <property type="project" value="InterPro"/>
</dbReference>
<name>A0A917L6Y6_9ACTN</name>
<dbReference type="InterPro" id="IPR041413">
    <property type="entry name" value="MLTR_LBD"/>
</dbReference>
<gene>
    <name evidence="2" type="ORF">GCM10010121_069790</name>
</gene>
<accession>A0A917L6Y6</accession>
<protein>
    <submittedName>
        <fullName evidence="2">Transcriptional regulator</fullName>
    </submittedName>
</protein>
<keyword evidence="3" id="KW-1185">Reference proteome</keyword>